<evidence type="ECO:0000313" key="8">
    <source>
        <dbReference type="EMBL" id="UWX06494.1"/>
    </source>
</evidence>
<accession>A0ABY5Y2S7</accession>
<evidence type="ECO:0000256" key="3">
    <source>
        <dbReference type="ARBA" id="ARBA00022485"/>
    </source>
</evidence>
<comment type="similarity">
    <text evidence="2">Belongs to the complex I 20 kDa subunit family.</text>
</comment>
<dbReference type="InterPro" id="IPR006137">
    <property type="entry name" value="NADH_UbQ_OxRdtase-like_20kDa"/>
</dbReference>
<keyword evidence="4" id="KW-0479">Metal-binding</keyword>
<dbReference type="InterPro" id="IPR052375">
    <property type="entry name" value="Complex_I_20kDa-like"/>
</dbReference>
<evidence type="ECO:0000256" key="6">
    <source>
        <dbReference type="ARBA" id="ARBA00023014"/>
    </source>
</evidence>
<dbReference type="EC" id="1.6.5.11" evidence="8"/>
<evidence type="ECO:0000256" key="2">
    <source>
        <dbReference type="ARBA" id="ARBA00009173"/>
    </source>
</evidence>
<evidence type="ECO:0000313" key="9">
    <source>
        <dbReference type="Proteomes" id="UP001058120"/>
    </source>
</evidence>
<dbReference type="SUPFAM" id="SSF56770">
    <property type="entry name" value="HydA/Nqo6-like"/>
    <property type="match status" value="1"/>
</dbReference>
<name>A0ABY5Y2S7_9BACT</name>
<sequence length="156" mass="17246">MSFLNNLATKSPWLFRINAGSCNGCDVELATTAFIPRFDVERLGCKYCGSPRHADIVLITGPLTIRIKDQVLKVWNEIPEPKVTVAVGICPISGGVFKEGHSIQGPLDKYLPIDVNIPGCPPRPQAIMEGVLLAKEIWLKRIEEAKRKGVRRVQIS</sequence>
<keyword evidence="5" id="KW-0408">Iron</keyword>
<evidence type="ECO:0000259" key="7">
    <source>
        <dbReference type="Pfam" id="PF01058"/>
    </source>
</evidence>
<evidence type="ECO:0000256" key="1">
    <source>
        <dbReference type="ARBA" id="ARBA00001966"/>
    </source>
</evidence>
<dbReference type="Gene3D" id="3.40.50.12280">
    <property type="match status" value="1"/>
</dbReference>
<dbReference type="Pfam" id="PF01058">
    <property type="entry name" value="Oxidored_q6"/>
    <property type="match status" value="1"/>
</dbReference>
<keyword evidence="3" id="KW-0004">4Fe-4S</keyword>
<dbReference type="Proteomes" id="UP001058120">
    <property type="component" value="Chromosome"/>
</dbReference>
<keyword evidence="9" id="KW-1185">Reference proteome</keyword>
<dbReference type="NCBIfam" id="NF005012">
    <property type="entry name" value="PRK06411.1"/>
    <property type="match status" value="1"/>
</dbReference>
<feature type="domain" description="NADH:ubiquinone oxidoreductase-like 20kDa subunit" evidence="7">
    <location>
        <begin position="22"/>
        <end position="132"/>
    </location>
</feature>
<protein>
    <submittedName>
        <fullName evidence="8">NADH-quinone oxidoreductase subunit NuoB</fullName>
        <ecNumber evidence="8">1.6.5.11</ecNumber>
    </submittedName>
</protein>
<evidence type="ECO:0000256" key="5">
    <source>
        <dbReference type="ARBA" id="ARBA00023004"/>
    </source>
</evidence>
<gene>
    <name evidence="8" type="primary">nuoB</name>
    <name evidence="8" type="ORF">JBF11_04065</name>
</gene>
<proteinExistence type="inferred from homology"/>
<dbReference type="PANTHER" id="PTHR42989">
    <property type="entry name" value="HYDROGENASE-4 COMPONENT I"/>
    <property type="match status" value="1"/>
</dbReference>
<dbReference type="GO" id="GO:0016491">
    <property type="term" value="F:oxidoreductase activity"/>
    <property type="evidence" value="ECO:0007669"/>
    <property type="project" value="UniProtKB-KW"/>
</dbReference>
<dbReference type="RefSeq" id="WP_334316106.1">
    <property type="nucleotide sequence ID" value="NZ_CP065938.1"/>
</dbReference>
<reference evidence="8" key="1">
    <citation type="submission" date="2020-12" db="EMBL/GenBank/DDBJ databases">
        <title>Taurinivorans muris gen. nov., sp. nov., fundamental and realized metabolic niche of a ubiquitous sulfidogenic bacterium in the murine intestine.</title>
        <authorList>
            <person name="Ye H."/>
            <person name="Hanson B.T."/>
            <person name="Loy A."/>
        </authorList>
    </citation>
    <scope>NUCLEOTIDE SEQUENCE</scope>
    <source>
        <strain evidence="8">LT0009</strain>
    </source>
</reference>
<dbReference type="EMBL" id="CP065938">
    <property type="protein sequence ID" value="UWX06494.1"/>
    <property type="molecule type" value="Genomic_DNA"/>
</dbReference>
<evidence type="ECO:0000256" key="4">
    <source>
        <dbReference type="ARBA" id="ARBA00022723"/>
    </source>
</evidence>
<organism evidence="8 9">
    <name type="scientific">Taurinivorans muris</name>
    <dbReference type="NCBI Taxonomy" id="2787751"/>
    <lineage>
        <taxon>Bacteria</taxon>
        <taxon>Pseudomonadati</taxon>
        <taxon>Thermodesulfobacteriota</taxon>
        <taxon>Desulfovibrionia</taxon>
        <taxon>Desulfovibrionales</taxon>
        <taxon>Desulfovibrionaceae</taxon>
        <taxon>Taurinivorans</taxon>
    </lineage>
</organism>
<comment type="cofactor">
    <cofactor evidence="1">
        <name>[4Fe-4S] cluster</name>
        <dbReference type="ChEBI" id="CHEBI:49883"/>
    </cofactor>
</comment>
<keyword evidence="8" id="KW-0560">Oxidoreductase</keyword>
<keyword evidence="6" id="KW-0411">Iron-sulfur</keyword>
<dbReference type="PANTHER" id="PTHR42989:SF1">
    <property type="entry name" value="FORMATE HYDROGENLYASE SUBUNIT 7-RELATED"/>
    <property type="match status" value="1"/>
</dbReference>